<proteinExistence type="inferred from homology"/>
<dbReference type="SUPFAM" id="SSF54001">
    <property type="entry name" value="Cysteine proteinases"/>
    <property type="match status" value="1"/>
</dbReference>
<dbReference type="InterPro" id="IPR038765">
    <property type="entry name" value="Papain-like_cys_pep_sf"/>
</dbReference>
<dbReference type="PANTHER" id="PTHR12606">
    <property type="entry name" value="SENTRIN/SUMO-SPECIFIC PROTEASE"/>
    <property type="match status" value="1"/>
</dbReference>
<feature type="domain" description="Ubiquitin-like protease family profile" evidence="5">
    <location>
        <begin position="1"/>
        <end position="152"/>
    </location>
</feature>
<dbReference type="GO" id="GO:0006508">
    <property type="term" value="P:proteolysis"/>
    <property type="evidence" value="ECO:0007669"/>
    <property type="project" value="UniProtKB-KW"/>
</dbReference>
<evidence type="ECO:0000256" key="4">
    <source>
        <dbReference type="ARBA" id="ARBA00022807"/>
    </source>
</evidence>
<dbReference type="EnsemblMetazoa" id="XM_029485422.1">
    <property type="protein sequence ID" value="XP_029341282.1"/>
    <property type="gene ID" value="LOC115033223"/>
</dbReference>
<dbReference type="GO" id="GO:0005634">
    <property type="term" value="C:nucleus"/>
    <property type="evidence" value="ECO:0007669"/>
    <property type="project" value="TreeGrafter"/>
</dbReference>
<evidence type="ECO:0000256" key="3">
    <source>
        <dbReference type="ARBA" id="ARBA00022801"/>
    </source>
</evidence>
<evidence type="ECO:0000313" key="7">
    <source>
        <dbReference type="Proteomes" id="UP000007819"/>
    </source>
</evidence>
<keyword evidence="2" id="KW-0645">Protease</keyword>
<protein>
    <recommendedName>
        <fullName evidence="5">Ubiquitin-like protease family profile domain-containing protein</fullName>
    </recommendedName>
</protein>
<dbReference type="RefSeq" id="XP_029341282.1">
    <property type="nucleotide sequence ID" value="XM_029485422.1"/>
</dbReference>
<comment type="similarity">
    <text evidence="1">Belongs to the peptidase C48 family.</text>
</comment>
<accession>A0A8R2NLM7</accession>
<evidence type="ECO:0000313" key="6">
    <source>
        <dbReference type="EnsemblMetazoa" id="XP_029341282.1"/>
    </source>
</evidence>
<keyword evidence="3" id="KW-0378">Hydrolase</keyword>
<dbReference type="KEGG" id="api:115033223"/>
<dbReference type="Pfam" id="PF02902">
    <property type="entry name" value="Peptidase_C48"/>
    <property type="match status" value="1"/>
</dbReference>
<sequence>MAADDHTRWHLNDYVINDYMNLIVERDSSIYAYDTFFYTRLIASGYNGVKKWTKKLNIFSKSKLLINKLGFGHWVLVCVNVPQKQIYYYDSISHFDVYNCLNQICTYLSNEHSHRLGNPLPIEEWDVQVPGNPMQNNNIDCGVFICMFAKHLSLGAAFNFTHAHMWFFRKLMAYELGTNRLIPVDVETTTINVEMWKTR</sequence>
<dbReference type="Gene3D" id="3.40.395.10">
    <property type="entry name" value="Adenoviral Proteinase, Chain A"/>
    <property type="match status" value="1"/>
</dbReference>
<dbReference type="InterPro" id="IPR003653">
    <property type="entry name" value="Peptidase_C48_C"/>
</dbReference>
<dbReference type="GeneID" id="115033223"/>
<dbReference type="OMA" id="TINVEMW"/>
<evidence type="ECO:0000256" key="1">
    <source>
        <dbReference type="ARBA" id="ARBA00005234"/>
    </source>
</evidence>
<dbReference type="Proteomes" id="UP000007819">
    <property type="component" value="Chromosome X"/>
</dbReference>
<name>A0A8R2NLM7_ACYPI</name>
<keyword evidence="4" id="KW-0788">Thiol protease</keyword>
<dbReference type="OrthoDB" id="8188607at2759"/>
<reference evidence="6" key="2">
    <citation type="submission" date="2022-06" db="UniProtKB">
        <authorList>
            <consortium name="EnsemblMetazoa"/>
        </authorList>
    </citation>
    <scope>IDENTIFICATION</scope>
</reference>
<dbReference type="GO" id="GO:0016929">
    <property type="term" value="F:deSUMOylase activity"/>
    <property type="evidence" value="ECO:0007669"/>
    <property type="project" value="TreeGrafter"/>
</dbReference>
<reference evidence="7" key="1">
    <citation type="submission" date="2010-06" db="EMBL/GenBank/DDBJ databases">
        <authorList>
            <person name="Jiang H."/>
            <person name="Abraham K."/>
            <person name="Ali S."/>
            <person name="Alsbrooks S.L."/>
            <person name="Anim B.N."/>
            <person name="Anosike U.S."/>
            <person name="Attaway T."/>
            <person name="Bandaranaike D.P."/>
            <person name="Battles P.K."/>
            <person name="Bell S.N."/>
            <person name="Bell A.V."/>
            <person name="Beltran B."/>
            <person name="Bickham C."/>
            <person name="Bustamante Y."/>
            <person name="Caleb T."/>
            <person name="Canada A."/>
            <person name="Cardenas V."/>
            <person name="Carter K."/>
            <person name="Chacko J."/>
            <person name="Chandrabose M.N."/>
            <person name="Chavez D."/>
            <person name="Chavez A."/>
            <person name="Chen L."/>
            <person name="Chu H.-S."/>
            <person name="Claassen K.J."/>
            <person name="Cockrell R."/>
            <person name="Collins M."/>
            <person name="Cooper J.A."/>
            <person name="Cree A."/>
            <person name="Curry S.M."/>
            <person name="Da Y."/>
            <person name="Dao M.D."/>
            <person name="Das B."/>
            <person name="Davila M.-L."/>
            <person name="Davy-Carroll L."/>
            <person name="Denson S."/>
            <person name="Dinh H."/>
            <person name="Ebong V.E."/>
            <person name="Edwards J.R."/>
            <person name="Egan A."/>
            <person name="El-Daye J."/>
            <person name="Escobedo L."/>
            <person name="Fernandez S."/>
            <person name="Fernando P.R."/>
            <person name="Flagg N."/>
            <person name="Forbes L.D."/>
            <person name="Fowler R.G."/>
            <person name="Fu Q."/>
            <person name="Gabisi R.A."/>
            <person name="Ganer J."/>
            <person name="Garbino Pronczuk A."/>
            <person name="Garcia R.M."/>
            <person name="Garner T."/>
            <person name="Garrett T.E."/>
            <person name="Gonzalez D.A."/>
            <person name="Hamid H."/>
            <person name="Hawkins E.S."/>
            <person name="Hirani K."/>
            <person name="Hogues M.E."/>
            <person name="Hollins B."/>
            <person name="Hsiao C.-H."/>
            <person name="Jabil R."/>
            <person name="James M.L."/>
            <person name="Jhangiani S.N."/>
            <person name="Johnson B."/>
            <person name="Johnson Q."/>
            <person name="Joshi V."/>
            <person name="Kalu J.B."/>
            <person name="Kam C."/>
            <person name="Kashfia A."/>
            <person name="Keebler J."/>
            <person name="Kisamo H."/>
            <person name="Kovar C.L."/>
            <person name="Lago L.A."/>
            <person name="Lai C.-Y."/>
            <person name="Laidlaw J."/>
            <person name="Lara F."/>
            <person name="Le T.-K."/>
            <person name="Lee S.L."/>
            <person name="Legall F.H."/>
            <person name="Lemon S.J."/>
            <person name="Lewis L.R."/>
            <person name="Li B."/>
            <person name="Liu Y."/>
            <person name="Liu Y.-S."/>
            <person name="Lopez J."/>
            <person name="Lozado R.J."/>
            <person name="Lu J."/>
            <person name="Madu R.C."/>
            <person name="Maheshwari M."/>
            <person name="Maheshwari R."/>
            <person name="Malloy K."/>
            <person name="Martinez E."/>
            <person name="Mathew T."/>
            <person name="Mercado I.C."/>
            <person name="Mercado C."/>
            <person name="Meyer B."/>
            <person name="Montgomery K."/>
            <person name="Morgan M.B."/>
            <person name="Munidasa M."/>
            <person name="Nazareth L.V."/>
            <person name="Nelson J."/>
            <person name="Ng B.M."/>
            <person name="Nguyen N.B."/>
            <person name="Nguyen P.Q."/>
            <person name="Nguyen T."/>
            <person name="Obregon M."/>
            <person name="Okwuonu G.O."/>
            <person name="Onwere C.G."/>
            <person name="Orozco G."/>
            <person name="Parra A."/>
            <person name="Patel S."/>
            <person name="Patil S."/>
            <person name="Perez A."/>
            <person name="Perez Y."/>
            <person name="Pham C."/>
            <person name="Primus E.L."/>
            <person name="Pu L.-L."/>
            <person name="Puazo M."/>
            <person name="Qin X."/>
            <person name="Quiroz J.B."/>
            <person name="Reese J."/>
            <person name="Richards S."/>
            <person name="Rives C.M."/>
            <person name="Robberts R."/>
            <person name="Ruiz S.J."/>
            <person name="Ruiz M.J."/>
            <person name="Santibanez J."/>
            <person name="Schneider B.W."/>
            <person name="Sisson I."/>
            <person name="Smith M."/>
            <person name="Sodergren E."/>
            <person name="Song X.-Z."/>
            <person name="Song B.B."/>
            <person name="Summersgill H."/>
            <person name="Thelus R."/>
            <person name="Thornton R.D."/>
            <person name="Trejos Z.Y."/>
            <person name="Usmani K."/>
            <person name="Vattathil S."/>
            <person name="Villasana D."/>
            <person name="Walker D.L."/>
            <person name="Wang S."/>
            <person name="Wang K."/>
            <person name="White C.S."/>
            <person name="Williams A.C."/>
            <person name="Williamson J."/>
            <person name="Wilson K."/>
            <person name="Woghiren I.O."/>
            <person name="Woodworth J.R."/>
            <person name="Worley K.C."/>
            <person name="Wright R.A."/>
            <person name="Wu W."/>
            <person name="Young L."/>
            <person name="Zhang L."/>
            <person name="Zhang J."/>
            <person name="Zhu Y."/>
            <person name="Muzny D.M."/>
            <person name="Weinstock G."/>
            <person name="Gibbs R.A."/>
        </authorList>
    </citation>
    <scope>NUCLEOTIDE SEQUENCE [LARGE SCALE GENOMIC DNA]</scope>
    <source>
        <strain evidence="7">LSR1</strain>
    </source>
</reference>
<dbReference type="PROSITE" id="PS50600">
    <property type="entry name" value="ULP_PROTEASE"/>
    <property type="match status" value="1"/>
</dbReference>
<keyword evidence="7" id="KW-1185">Reference proteome</keyword>
<dbReference type="GO" id="GO:0016926">
    <property type="term" value="P:protein desumoylation"/>
    <property type="evidence" value="ECO:0007669"/>
    <property type="project" value="TreeGrafter"/>
</dbReference>
<evidence type="ECO:0000256" key="2">
    <source>
        <dbReference type="ARBA" id="ARBA00022670"/>
    </source>
</evidence>
<organism evidence="6 7">
    <name type="scientific">Acyrthosiphon pisum</name>
    <name type="common">Pea aphid</name>
    <dbReference type="NCBI Taxonomy" id="7029"/>
    <lineage>
        <taxon>Eukaryota</taxon>
        <taxon>Metazoa</taxon>
        <taxon>Ecdysozoa</taxon>
        <taxon>Arthropoda</taxon>
        <taxon>Hexapoda</taxon>
        <taxon>Insecta</taxon>
        <taxon>Pterygota</taxon>
        <taxon>Neoptera</taxon>
        <taxon>Paraneoptera</taxon>
        <taxon>Hemiptera</taxon>
        <taxon>Sternorrhyncha</taxon>
        <taxon>Aphidomorpha</taxon>
        <taxon>Aphidoidea</taxon>
        <taxon>Aphididae</taxon>
        <taxon>Macrosiphini</taxon>
        <taxon>Acyrthosiphon</taxon>
    </lineage>
</organism>
<evidence type="ECO:0000259" key="5">
    <source>
        <dbReference type="PROSITE" id="PS50600"/>
    </source>
</evidence>
<dbReference type="AlphaFoldDB" id="A0A8R2NLM7"/>
<dbReference type="PANTHER" id="PTHR12606:SF10">
    <property type="entry name" value="SENTRIN-SPECIFIC PROTEASE 5"/>
    <property type="match status" value="1"/>
</dbReference>